<feature type="region of interest" description="Disordered" evidence="2">
    <location>
        <begin position="46"/>
        <end position="124"/>
    </location>
</feature>
<evidence type="ECO:0000256" key="1">
    <source>
        <dbReference type="PROSITE-ProRule" id="PRU00846"/>
    </source>
</evidence>
<feature type="region of interest" description="Disordered" evidence="2">
    <location>
        <begin position="1"/>
        <end position="26"/>
    </location>
</feature>
<organism evidence="5 6">
    <name type="scientific">Megalops atlanticus</name>
    <name type="common">Tarpon</name>
    <name type="synonym">Clupea gigantea</name>
    <dbReference type="NCBI Taxonomy" id="7932"/>
    <lineage>
        <taxon>Eukaryota</taxon>
        <taxon>Metazoa</taxon>
        <taxon>Chordata</taxon>
        <taxon>Craniata</taxon>
        <taxon>Vertebrata</taxon>
        <taxon>Euteleostomi</taxon>
        <taxon>Actinopterygii</taxon>
        <taxon>Neopterygii</taxon>
        <taxon>Teleostei</taxon>
        <taxon>Elopiformes</taxon>
        <taxon>Megalopidae</taxon>
        <taxon>Megalops</taxon>
    </lineage>
</organism>
<sequence>MRCLSTPSSGVVTSKTSLCASPLNPHAPFPRTLLSYRLLESHIWPPEEEPHTREGSADCPSPPARVGHSSPAPAVPATSNQKPPDILDQRRVGPPPARRGRGGGQRGRGRFAVRRDGPMKFEKDFQSANAQFNKEEIDREFQNKFKLKDDKAEKAVNEDDKGDLGVETQNSEGNADEEDPLGPNCYYDKSISFFDNISWHDTRERRQTWAEERQADEC</sequence>
<dbReference type="InterPro" id="IPR025761">
    <property type="entry name" value="FFD_box"/>
</dbReference>
<dbReference type="GO" id="GO:0003729">
    <property type="term" value="F:mRNA binding"/>
    <property type="evidence" value="ECO:0007669"/>
    <property type="project" value="TreeGrafter"/>
</dbReference>
<dbReference type="OrthoDB" id="21539at2759"/>
<dbReference type="AlphaFoldDB" id="A0A9D3P9J6"/>
<dbReference type="PROSITE" id="PS51513">
    <property type="entry name" value="FFD"/>
    <property type="match status" value="1"/>
</dbReference>
<evidence type="ECO:0000256" key="2">
    <source>
        <dbReference type="SAM" id="MobiDB-lite"/>
    </source>
</evidence>
<accession>A0A9D3P9J6</accession>
<feature type="region of interest" description="Disordered" evidence="2">
    <location>
        <begin position="148"/>
        <end position="184"/>
    </location>
</feature>
<dbReference type="GO" id="GO:0033962">
    <property type="term" value="P:P-body assembly"/>
    <property type="evidence" value="ECO:0007669"/>
    <property type="project" value="TreeGrafter"/>
</dbReference>
<evidence type="ECO:0000259" key="3">
    <source>
        <dbReference type="PROSITE" id="PS51512"/>
    </source>
</evidence>
<dbReference type="GO" id="GO:0034063">
    <property type="term" value="P:stress granule assembly"/>
    <property type="evidence" value="ECO:0007669"/>
    <property type="project" value="TreeGrafter"/>
</dbReference>
<feature type="domain" description="DFDF" evidence="3">
    <location>
        <begin position="111"/>
        <end position="147"/>
    </location>
</feature>
<keyword evidence="6" id="KW-1185">Reference proteome</keyword>
<evidence type="ECO:0000259" key="4">
    <source>
        <dbReference type="PROSITE" id="PS51513"/>
    </source>
</evidence>
<dbReference type="EMBL" id="JAFDVH010000067">
    <property type="protein sequence ID" value="KAG7453916.1"/>
    <property type="molecule type" value="Genomic_DNA"/>
</dbReference>
<comment type="caution">
    <text evidence="5">The sequence shown here is derived from an EMBL/GenBank/DDBJ whole genome shotgun (WGS) entry which is preliminary data.</text>
</comment>
<dbReference type="PANTHER" id="PTHR13586">
    <property type="entry name" value="SCD6 PROTEIN-RELATED"/>
    <property type="match status" value="1"/>
</dbReference>
<name>A0A9D3P9J6_MEGAT</name>
<dbReference type="PANTHER" id="PTHR13586:SF2">
    <property type="entry name" value="PROTEIN LSM14 HOMOLOG A"/>
    <property type="match status" value="1"/>
</dbReference>
<feature type="compositionally biased region" description="Polar residues" evidence="2">
    <location>
        <begin position="1"/>
        <end position="19"/>
    </location>
</feature>
<dbReference type="PROSITE" id="PS51512">
    <property type="entry name" value="DFDF"/>
    <property type="match status" value="1"/>
</dbReference>
<reference evidence="5" key="1">
    <citation type="submission" date="2021-01" db="EMBL/GenBank/DDBJ databases">
        <authorList>
            <person name="Zahm M."/>
            <person name="Roques C."/>
            <person name="Cabau C."/>
            <person name="Klopp C."/>
            <person name="Donnadieu C."/>
            <person name="Jouanno E."/>
            <person name="Lampietro C."/>
            <person name="Louis A."/>
            <person name="Herpin A."/>
            <person name="Echchiki A."/>
            <person name="Berthelot C."/>
            <person name="Parey E."/>
            <person name="Roest-Crollius H."/>
            <person name="Braasch I."/>
            <person name="Postlethwait J."/>
            <person name="Bobe J."/>
            <person name="Montfort J."/>
            <person name="Bouchez O."/>
            <person name="Begum T."/>
            <person name="Mejri S."/>
            <person name="Adams A."/>
            <person name="Chen W.-J."/>
            <person name="Guiguen Y."/>
        </authorList>
    </citation>
    <scope>NUCLEOTIDE SEQUENCE</scope>
    <source>
        <strain evidence="5">YG-15Mar2019-1</strain>
        <tissue evidence="5">Brain</tissue>
    </source>
</reference>
<proteinExistence type="predicted"/>
<dbReference type="Proteomes" id="UP001046870">
    <property type="component" value="Unassembled WGS sequence"/>
</dbReference>
<dbReference type="InterPro" id="IPR025762">
    <property type="entry name" value="DFDF"/>
</dbReference>
<dbReference type="InterPro" id="IPR019050">
    <property type="entry name" value="FDF_dom"/>
</dbReference>
<feature type="compositionally biased region" description="Basic and acidic residues" evidence="2">
    <location>
        <begin position="148"/>
        <end position="164"/>
    </location>
</feature>
<gene>
    <name evidence="5" type="ORF">MATL_G00264380</name>
</gene>
<dbReference type="SMART" id="SM01199">
    <property type="entry name" value="FDF"/>
    <property type="match status" value="1"/>
</dbReference>
<feature type="short sequence motif" description="FFD box" evidence="1">
    <location>
        <begin position="185"/>
        <end position="201"/>
    </location>
</feature>
<evidence type="ECO:0000313" key="6">
    <source>
        <dbReference type="Proteomes" id="UP001046870"/>
    </source>
</evidence>
<protein>
    <submittedName>
        <fullName evidence="5">Uncharacterized protein</fullName>
    </submittedName>
</protein>
<dbReference type="GO" id="GO:0000932">
    <property type="term" value="C:P-body"/>
    <property type="evidence" value="ECO:0007669"/>
    <property type="project" value="TreeGrafter"/>
</dbReference>
<evidence type="ECO:0000313" key="5">
    <source>
        <dbReference type="EMBL" id="KAG7453916.1"/>
    </source>
</evidence>
<feature type="compositionally biased region" description="Basic and acidic residues" evidence="2">
    <location>
        <begin position="113"/>
        <end position="124"/>
    </location>
</feature>
<feature type="domain" description="FFD box profile" evidence="4">
    <location>
        <begin position="185"/>
        <end position="201"/>
    </location>
</feature>